<dbReference type="GO" id="GO:0004713">
    <property type="term" value="F:protein tyrosine kinase activity"/>
    <property type="evidence" value="ECO:0007669"/>
    <property type="project" value="TreeGrafter"/>
</dbReference>
<dbReference type="EMBL" id="CADCVZ010000006">
    <property type="protein sequence ID" value="CAA9492837.1"/>
    <property type="molecule type" value="Genomic_DNA"/>
</dbReference>
<keyword evidence="3" id="KW-0812">Transmembrane</keyword>
<feature type="coiled-coil region" evidence="1">
    <location>
        <begin position="230"/>
        <end position="294"/>
    </location>
</feature>
<accession>A0A6J4SDE0</accession>
<dbReference type="RefSeq" id="WP_294171697.1">
    <property type="nucleotide sequence ID" value="NZ_CADCVZ010000006.1"/>
</dbReference>
<feature type="region of interest" description="Disordered" evidence="2">
    <location>
        <begin position="18"/>
        <end position="37"/>
    </location>
</feature>
<dbReference type="AlphaFoldDB" id="A0A6J4SDE0"/>
<dbReference type="PANTHER" id="PTHR32309">
    <property type="entry name" value="TYROSINE-PROTEIN KINASE"/>
    <property type="match status" value="1"/>
</dbReference>
<keyword evidence="3" id="KW-1133">Transmembrane helix</keyword>
<feature type="transmembrane region" description="Helical" evidence="3">
    <location>
        <begin position="67"/>
        <end position="90"/>
    </location>
</feature>
<protein>
    <recommendedName>
        <fullName evidence="5">Capsular polysaccharide export system inner membrane protein KpsE</fullName>
    </recommendedName>
</protein>
<dbReference type="PANTHER" id="PTHR32309:SF13">
    <property type="entry name" value="FERRIC ENTEROBACTIN TRANSPORT PROTEIN FEPE"/>
    <property type="match status" value="1"/>
</dbReference>
<evidence type="ECO:0000313" key="4">
    <source>
        <dbReference type="EMBL" id="CAA9492837.1"/>
    </source>
</evidence>
<keyword evidence="3" id="KW-0472">Membrane</keyword>
<dbReference type="InterPro" id="IPR050445">
    <property type="entry name" value="Bact_polysacc_biosynth/exp"/>
</dbReference>
<sequence>MNDERIRNWQERRKLVEVDLDPAPSEPEPPKFVGRASGFSPEARLEEARREILGRRQQRWRTSLRRAMLLLAAPLLAVLLYVGFVATKLYEGEAVFTVQTSTNSAASPTAGLFAMGASNSTIADAFKARAFILSRPMMEHMERRHGFLDHFRGSQMDPLARFEGPLGLNRDPFRYYLKRVSVMVDVQEGILRLKVEARTPEDAVRLGNAILAAAEHHVNASSDKIGADQIEALTRDVQQAERQVASARRSLAAVQAERGELNPEQTAAAVYQLISSLELQLSEAERQRDALRGEGLVNSPLLPGLDQRVRELRSQIGEQRGRLVNPSGGSLSRTVGEFEYATDRKEIAQARWQSTLNTLQQAYLNMIQQRRYFVLIVGMSAGAFAQVRDLPSIVMPLLLLIGLAAMLGFALRGLLRASLRRRLPRALAAAR</sequence>
<dbReference type="GO" id="GO:0005886">
    <property type="term" value="C:plasma membrane"/>
    <property type="evidence" value="ECO:0007669"/>
    <property type="project" value="TreeGrafter"/>
</dbReference>
<reference evidence="4" key="1">
    <citation type="submission" date="2020-02" db="EMBL/GenBank/DDBJ databases">
        <authorList>
            <person name="Meier V. D."/>
        </authorList>
    </citation>
    <scope>NUCLEOTIDE SEQUENCE</scope>
    <source>
        <strain evidence="4">AVDCRST_MAG09</strain>
    </source>
</reference>
<feature type="transmembrane region" description="Helical" evidence="3">
    <location>
        <begin position="393"/>
        <end position="415"/>
    </location>
</feature>
<gene>
    <name evidence="4" type="ORF">AVDCRST_MAG09-232</name>
</gene>
<keyword evidence="1" id="KW-0175">Coiled coil</keyword>
<name>A0A6J4SDE0_9SPHN</name>
<evidence type="ECO:0000256" key="2">
    <source>
        <dbReference type="SAM" id="MobiDB-lite"/>
    </source>
</evidence>
<proteinExistence type="predicted"/>
<evidence type="ECO:0000256" key="3">
    <source>
        <dbReference type="SAM" id="Phobius"/>
    </source>
</evidence>
<evidence type="ECO:0008006" key="5">
    <source>
        <dbReference type="Google" id="ProtNLM"/>
    </source>
</evidence>
<evidence type="ECO:0000256" key="1">
    <source>
        <dbReference type="SAM" id="Coils"/>
    </source>
</evidence>
<organism evidence="4">
    <name type="scientific">uncultured Sphingomonas sp</name>
    <dbReference type="NCBI Taxonomy" id="158754"/>
    <lineage>
        <taxon>Bacteria</taxon>
        <taxon>Pseudomonadati</taxon>
        <taxon>Pseudomonadota</taxon>
        <taxon>Alphaproteobacteria</taxon>
        <taxon>Sphingomonadales</taxon>
        <taxon>Sphingomonadaceae</taxon>
        <taxon>Sphingomonas</taxon>
        <taxon>environmental samples</taxon>
    </lineage>
</organism>